<dbReference type="Proteomes" id="UP000238937">
    <property type="component" value="Unassembled WGS sequence"/>
</dbReference>
<dbReference type="RefSeq" id="WP_106306108.1">
    <property type="nucleotide sequence ID" value="NZ_PVWO01000181.1"/>
</dbReference>
<dbReference type="Gene3D" id="3.40.50.1820">
    <property type="entry name" value="alpha/beta hydrolase"/>
    <property type="match status" value="1"/>
</dbReference>
<organism evidence="4 5">
    <name type="scientific">Chamaesiphon polymorphus CCALA 037</name>
    <dbReference type="NCBI Taxonomy" id="2107692"/>
    <lineage>
        <taxon>Bacteria</taxon>
        <taxon>Bacillati</taxon>
        <taxon>Cyanobacteriota</taxon>
        <taxon>Cyanophyceae</taxon>
        <taxon>Gomontiellales</taxon>
        <taxon>Chamaesiphonaceae</taxon>
        <taxon>Chamaesiphon</taxon>
    </lineage>
</organism>
<keyword evidence="5" id="KW-1185">Reference proteome</keyword>
<dbReference type="InterPro" id="IPR029058">
    <property type="entry name" value="AB_hydrolase_fold"/>
</dbReference>
<keyword evidence="2" id="KW-0472">Membrane</keyword>
<dbReference type="InterPro" id="IPR049492">
    <property type="entry name" value="BD-FAE-like_dom"/>
</dbReference>
<dbReference type="OrthoDB" id="24847at2"/>
<feature type="transmembrane region" description="Helical" evidence="2">
    <location>
        <begin position="75"/>
        <end position="95"/>
    </location>
</feature>
<dbReference type="GO" id="GO:0016787">
    <property type="term" value="F:hydrolase activity"/>
    <property type="evidence" value="ECO:0007669"/>
    <property type="project" value="UniProtKB-KW"/>
</dbReference>
<comment type="caution">
    <text evidence="4">The sequence shown here is derived from an EMBL/GenBank/DDBJ whole genome shotgun (WGS) entry which is preliminary data.</text>
</comment>
<protein>
    <submittedName>
        <fullName evidence="4">Esterase</fullName>
    </submittedName>
</protein>
<dbReference type="SUPFAM" id="SSF53474">
    <property type="entry name" value="alpha/beta-Hydrolases"/>
    <property type="match status" value="1"/>
</dbReference>
<name>A0A2T1GDK0_9CYAN</name>
<dbReference type="EMBL" id="PVWO01000181">
    <property type="protein sequence ID" value="PSB55527.1"/>
    <property type="molecule type" value="Genomic_DNA"/>
</dbReference>
<evidence type="ECO:0000259" key="3">
    <source>
        <dbReference type="Pfam" id="PF20434"/>
    </source>
</evidence>
<accession>A0A2T1GDK0</accession>
<reference evidence="4 5" key="1">
    <citation type="submission" date="2018-03" db="EMBL/GenBank/DDBJ databases">
        <title>The ancient ancestry and fast evolution of plastids.</title>
        <authorList>
            <person name="Moore K.R."/>
            <person name="Magnabosco C."/>
            <person name="Momper L."/>
            <person name="Gold D.A."/>
            <person name="Bosak T."/>
            <person name="Fournier G.P."/>
        </authorList>
    </citation>
    <scope>NUCLEOTIDE SEQUENCE [LARGE SCALE GENOMIC DNA]</scope>
    <source>
        <strain evidence="4 5">CCALA 037</strain>
    </source>
</reference>
<dbReference type="AlphaFoldDB" id="A0A2T1GDK0"/>
<evidence type="ECO:0000313" key="5">
    <source>
        <dbReference type="Proteomes" id="UP000238937"/>
    </source>
</evidence>
<dbReference type="InterPro" id="IPR050300">
    <property type="entry name" value="GDXG_lipolytic_enzyme"/>
</dbReference>
<dbReference type="PANTHER" id="PTHR48081">
    <property type="entry name" value="AB HYDROLASE SUPERFAMILY PROTEIN C4A8.06C"/>
    <property type="match status" value="1"/>
</dbReference>
<keyword evidence="1" id="KW-0378">Hydrolase</keyword>
<proteinExistence type="predicted"/>
<keyword evidence="2" id="KW-0812">Transmembrane</keyword>
<evidence type="ECO:0000313" key="4">
    <source>
        <dbReference type="EMBL" id="PSB55527.1"/>
    </source>
</evidence>
<gene>
    <name evidence="4" type="ORF">C7B77_14735</name>
</gene>
<evidence type="ECO:0000256" key="2">
    <source>
        <dbReference type="SAM" id="Phobius"/>
    </source>
</evidence>
<feature type="transmembrane region" description="Helical" evidence="2">
    <location>
        <begin position="49"/>
        <end position="68"/>
    </location>
</feature>
<dbReference type="Pfam" id="PF20434">
    <property type="entry name" value="BD-FAE"/>
    <property type="match status" value="1"/>
</dbReference>
<feature type="domain" description="BD-FAE-like" evidence="3">
    <location>
        <begin position="165"/>
        <end position="359"/>
    </location>
</feature>
<keyword evidence="2" id="KW-1133">Transmembrane helix</keyword>
<feature type="transmembrane region" description="Helical" evidence="2">
    <location>
        <begin position="7"/>
        <end position="29"/>
    </location>
</feature>
<dbReference type="PANTHER" id="PTHR48081:SF13">
    <property type="entry name" value="ALPHA_BETA HYDROLASE"/>
    <property type="match status" value="1"/>
</dbReference>
<sequence>MKKVLPIVSIWLVGLLLLVGLFLSLWIIVPAPIFSLLPLSVGAPEISPGLLLLNVSIAIAIGIIFWLKGFRSWRLFLFALSLSGLALGLSASPLLQFSTVQQQAQAAIESSLGRDYLKDIPPEIMPKLRSQPLVISDIWSQIPIPNVRLDRAIPVANPDGVKLTMNIYRPLQVGKYPAIVSIYGGAWQRGSPDSDDTFNRYIAAQGYVVWAIDYRHAPTYHFPTQLEDVRLALTFIKKYASEYETDLDRVALIGRSAGAQLATLAAYQDPPFPIRAVVNYYGPVNLTAGYEDVPTPDPIESRATLRAFLGGTPQTVPELYRQASPINAVKPALPPSLLIYGGKDHIIESKYGKYLAQQLRSQGNRTIFIEIPWADHAFDAVFSGLSNQLALYYTERFLAWALIN</sequence>
<evidence type="ECO:0000256" key="1">
    <source>
        <dbReference type="ARBA" id="ARBA00022801"/>
    </source>
</evidence>